<evidence type="ECO:0000256" key="1">
    <source>
        <dbReference type="ARBA" id="ARBA00001210"/>
    </source>
</evidence>
<comment type="caution">
    <text evidence="6">The sequence shown here is derived from an EMBL/GenBank/DDBJ whole genome shotgun (WGS) entry which is preliminary data.</text>
</comment>
<sequence length="287" mass="30964">MEKIAVFNTSEYLSTLAVNALVDEVCLTPKPGLVDEENNGSHHDLTLSMMKASARSLYPFFVEMAQAAKDKQPSQSLRETLGEIGRKAEEKMFAVTNGINTHKGAIWSLGLLIGSVSSQGNSTSEEIAKRAGEIARFEDTFMMKRLTNGIRAKKKYGVNGAVGEAKAGFPHIIKFVLPMLRETKNINHSRLNALMAVMAHLDDTCILHRGGTLASEKVKEGARAVLRNGGVGTREGFQSLLKLNSLVEALFVSPGGSADLLAAGLFLYELEKRGIGGNSDGNTSLRL</sequence>
<organism evidence="6 7">
    <name type="scientific">Priestia endophytica DSM 13796</name>
    <dbReference type="NCBI Taxonomy" id="1121089"/>
    <lineage>
        <taxon>Bacteria</taxon>
        <taxon>Bacillati</taxon>
        <taxon>Bacillota</taxon>
        <taxon>Bacilli</taxon>
        <taxon>Bacillales</taxon>
        <taxon>Bacillaceae</taxon>
        <taxon>Priestia</taxon>
    </lineage>
</organism>
<proteinExistence type="predicted"/>
<dbReference type="Proteomes" id="UP000182762">
    <property type="component" value="Unassembled WGS sequence"/>
</dbReference>
<dbReference type="EC" id="2.4.2.52" evidence="2"/>
<evidence type="ECO:0000313" key="7">
    <source>
        <dbReference type="Proteomes" id="UP000182762"/>
    </source>
</evidence>
<protein>
    <recommendedName>
        <fullName evidence="2">triphosphoribosyl-dephospho-CoA synthase</fullName>
        <ecNumber evidence="2">2.4.2.52</ecNumber>
    </recommendedName>
</protein>
<dbReference type="PANTHER" id="PTHR30201:SF2">
    <property type="entry name" value="2-(5''-TRIPHOSPHORIBOSYL)-3'-DEPHOSPHOCOENZYME-A SYNTHASE"/>
    <property type="match status" value="1"/>
</dbReference>
<dbReference type="NCBIfam" id="TIGR03132">
    <property type="entry name" value="malonate_mdcB"/>
    <property type="match status" value="1"/>
</dbReference>
<gene>
    <name evidence="6" type="ORF">SAMN02745910_01184</name>
</gene>
<keyword evidence="7" id="KW-1185">Reference proteome</keyword>
<dbReference type="Pfam" id="PF01874">
    <property type="entry name" value="CitG"/>
    <property type="match status" value="1"/>
</dbReference>
<dbReference type="GeneID" id="93709910"/>
<dbReference type="NCBIfam" id="NF002315">
    <property type="entry name" value="PRK01237.1"/>
    <property type="match status" value="1"/>
</dbReference>
<evidence type="ECO:0000256" key="3">
    <source>
        <dbReference type="ARBA" id="ARBA00022679"/>
    </source>
</evidence>
<dbReference type="InterPro" id="IPR017555">
    <property type="entry name" value="TriPribosyl-deP-CoA_syn"/>
</dbReference>
<dbReference type="RefSeq" id="WP_061803619.1">
    <property type="nucleotide sequence ID" value="NZ_FOXX01000002.1"/>
</dbReference>
<name>A0A1I5Y1R5_9BACI</name>
<dbReference type="PANTHER" id="PTHR30201">
    <property type="entry name" value="TRIPHOSPHORIBOSYL-DEPHOSPHO-COA SYNTHASE"/>
    <property type="match status" value="1"/>
</dbReference>
<dbReference type="EMBL" id="FOXX01000002">
    <property type="protein sequence ID" value="SFQ38191.1"/>
    <property type="molecule type" value="Genomic_DNA"/>
</dbReference>
<dbReference type="Gene3D" id="1.10.4200.10">
    <property type="entry name" value="Triphosphoribosyl-dephospho-CoA protein"/>
    <property type="match status" value="1"/>
</dbReference>
<evidence type="ECO:0000313" key="6">
    <source>
        <dbReference type="EMBL" id="SFQ38191.1"/>
    </source>
</evidence>
<dbReference type="InterPro" id="IPR002736">
    <property type="entry name" value="CitG"/>
</dbReference>
<evidence type="ECO:0000256" key="5">
    <source>
        <dbReference type="ARBA" id="ARBA00022840"/>
    </source>
</evidence>
<evidence type="ECO:0000256" key="2">
    <source>
        <dbReference type="ARBA" id="ARBA00012074"/>
    </source>
</evidence>
<comment type="catalytic activity">
    <reaction evidence="1">
        <text>3'-dephospho-CoA + ATP = 2'-(5''-triphospho-alpha-D-ribosyl)-3'-dephospho-CoA + adenine</text>
        <dbReference type="Rhea" id="RHEA:15117"/>
        <dbReference type="ChEBI" id="CHEBI:16708"/>
        <dbReference type="ChEBI" id="CHEBI:30616"/>
        <dbReference type="ChEBI" id="CHEBI:57328"/>
        <dbReference type="ChEBI" id="CHEBI:61378"/>
        <dbReference type="EC" id="2.4.2.52"/>
    </reaction>
</comment>
<evidence type="ECO:0000256" key="4">
    <source>
        <dbReference type="ARBA" id="ARBA00022741"/>
    </source>
</evidence>
<keyword evidence="4" id="KW-0547">Nucleotide-binding</keyword>
<reference evidence="6 7" key="1">
    <citation type="submission" date="2016-10" db="EMBL/GenBank/DDBJ databases">
        <authorList>
            <person name="Varghese N."/>
            <person name="Submissions S."/>
        </authorList>
    </citation>
    <scope>NUCLEOTIDE SEQUENCE [LARGE SCALE GENOMIC DNA]</scope>
    <source>
        <strain evidence="6 7">DSM 13796</strain>
    </source>
</reference>
<keyword evidence="5" id="KW-0067">ATP-binding</keyword>
<accession>A0A1I5Y1R5</accession>
<keyword evidence="3" id="KW-0808">Transferase</keyword>